<dbReference type="PANTHER" id="PTHR43649">
    <property type="entry name" value="ARABINOSE-BINDING PROTEIN-RELATED"/>
    <property type="match status" value="1"/>
</dbReference>
<name>A0A511WWX6_9BACI</name>
<keyword evidence="1" id="KW-1003">Cell membrane</keyword>
<comment type="caution">
    <text evidence="8">The sequence shown here is derived from an EMBL/GenBank/DDBJ whole genome shotgun (WGS) entry which is preliminary data.</text>
</comment>
<dbReference type="InterPro" id="IPR006059">
    <property type="entry name" value="SBP"/>
</dbReference>
<dbReference type="NCBIfam" id="TIGR03850">
    <property type="entry name" value="bind_CPR_0540"/>
    <property type="match status" value="1"/>
</dbReference>
<keyword evidence="2 7" id="KW-0732">Signal</keyword>
<organism evidence="8 9">
    <name type="scientific">Halolactibacillus alkaliphilus</name>
    <dbReference type="NCBI Taxonomy" id="442899"/>
    <lineage>
        <taxon>Bacteria</taxon>
        <taxon>Bacillati</taxon>
        <taxon>Bacillota</taxon>
        <taxon>Bacilli</taxon>
        <taxon>Bacillales</taxon>
        <taxon>Bacillaceae</taxon>
        <taxon>Halolactibacillus</taxon>
    </lineage>
</organism>
<keyword evidence="5" id="KW-0449">Lipoprotein</keyword>
<feature type="chain" id="PRO_5022858267" evidence="7">
    <location>
        <begin position="20"/>
        <end position="458"/>
    </location>
</feature>
<evidence type="ECO:0000256" key="6">
    <source>
        <dbReference type="SAM" id="MobiDB-lite"/>
    </source>
</evidence>
<proteinExistence type="predicted"/>
<evidence type="ECO:0000256" key="2">
    <source>
        <dbReference type="ARBA" id="ARBA00022729"/>
    </source>
</evidence>
<feature type="signal peptide" evidence="7">
    <location>
        <begin position="1"/>
        <end position="19"/>
    </location>
</feature>
<evidence type="ECO:0000256" key="4">
    <source>
        <dbReference type="ARBA" id="ARBA00023139"/>
    </source>
</evidence>
<evidence type="ECO:0000256" key="5">
    <source>
        <dbReference type="ARBA" id="ARBA00023288"/>
    </source>
</evidence>
<reference evidence="8 9" key="1">
    <citation type="submission" date="2019-07" db="EMBL/GenBank/DDBJ databases">
        <title>Whole genome shotgun sequence of Halolactibacillus alkaliphilus NBRC 103919.</title>
        <authorList>
            <person name="Hosoyama A."/>
            <person name="Uohara A."/>
            <person name="Ohji S."/>
            <person name="Ichikawa N."/>
        </authorList>
    </citation>
    <scope>NUCLEOTIDE SEQUENCE [LARGE SCALE GENOMIC DNA]</scope>
    <source>
        <strain evidence="8 9">NBRC 103919</strain>
    </source>
</reference>
<dbReference type="Pfam" id="PF13416">
    <property type="entry name" value="SBP_bac_8"/>
    <property type="match status" value="1"/>
</dbReference>
<evidence type="ECO:0000313" key="8">
    <source>
        <dbReference type="EMBL" id="GEN55619.1"/>
    </source>
</evidence>
<dbReference type="InterPro" id="IPR050490">
    <property type="entry name" value="Bact_solute-bd_prot1"/>
</dbReference>
<evidence type="ECO:0000313" key="9">
    <source>
        <dbReference type="Proteomes" id="UP000321400"/>
    </source>
</evidence>
<dbReference type="SUPFAM" id="SSF53850">
    <property type="entry name" value="Periplasmic binding protein-like II"/>
    <property type="match status" value="1"/>
</dbReference>
<sequence length="458" mass="50890">MKMKHVFLAMMLMLLVVLAACGGGDTEETDTGEDTTGNDTEETTDDSPSEPQTLHVAALESAYGVDVWEKIIAAYEEAHGNVTIDLTIERNIEEVMRPNMQAGEYPDVFLLATDREEALTETMIKENALASLEDMLTMNVFGEQVTVEDKLLDGFTDTLATNPYADGETYLAPMFYSPTGLFYNANLLEEYGWDAPTTWDEMFELGEKALAEDIYLFTYPVAGYFDTLLRSMLYASGDVDLFNAAMTYEEGVWESAEGRRVLETIEKLADYTHPDTVANANPNDFVRNQQLVLDNEAIFMPNGTWVVGEMAEAPRVDGFEWGMMPVPAFEEGGTRYAFTFFEQVWVPSQAENVEGGKEFISFLYSDQAAEIFLEAGAAQPIEGIVNMMDDEQAFFYSIYSNDVLPAMGTFASTTPVPGVSIGDELYVKIDSVMSGRVTVDEWVNSLEQANDSLRPAMN</sequence>
<feature type="region of interest" description="Disordered" evidence="6">
    <location>
        <begin position="25"/>
        <end position="51"/>
    </location>
</feature>
<dbReference type="RefSeq" id="WP_089799239.1">
    <property type="nucleotide sequence ID" value="NZ_BJYE01000001.1"/>
</dbReference>
<protein>
    <submittedName>
        <fullName evidence="8">Sugar ABC transporter substrate-binding protein</fullName>
    </submittedName>
</protein>
<dbReference type="OrthoDB" id="94797at2"/>
<dbReference type="AlphaFoldDB" id="A0A511WWX6"/>
<evidence type="ECO:0000256" key="3">
    <source>
        <dbReference type="ARBA" id="ARBA00023136"/>
    </source>
</evidence>
<keyword evidence="3" id="KW-0472">Membrane</keyword>
<dbReference type="PROSITE" id="PS51257">
    <property type="entry name" value="PROKAR_LIPOPROTEIN"/>
    <property type="match status" value="1"/>
</dbReference>
<gene>
    <name evidence="8" type="ORF">HAL01_00830</name>
</gene>
<dbReference type="Gene3D" id="3.40.190.10">
    <property type="entry name" value="Periplasmic binding protein-like II"/>
    <property type="match status" value="1"/>
</dbReference>
<dbReference type="PANTHER" id="PTHR43649:SF33">
    <property type="entry name" value="POLYGALACTURONAN_RHAMNOGALACTURONAN-BINDING PROTEIN YTCQ"/>
    <property type="match status" value="1"/>
</dbReference>
<dbReference type="EMBL" id="BJYE01000001">
    <property type="protein sequence ID" value="GEN55619.1"/>
    <property type="molecule type" value="Genomic_DNA"/>
</dbReference>
<accession>A0A511WWX6</accession>
<dbReference type="Proteomes" id="UP000321400">
    <property type="component" value="Unassembled WGS sequence"/>
</dbReference>
<evidence type="ECO:0000256" key="1">
    <source>
        <dbReference type="ARBA" id="ARBA00022475"/>
    </source>
</evidence>
<feature type="compositionally biased region" description="Acidic residues" evidence="6">
    <location>
        <begin position="39"/>
        <end position="48"/>
    </location>
</feature>
<keyword evidence="9" id="KW-1185">Reference proteome</keyword>
<keyword evidence="4" id="KW-0564">Palmitate</keyword>
<dbReference type="InterPro" id="IPR022387">
    <property type="entry name" value="Bind_CPR0540"/>
</dbReference>
<evidence type="ECO:0000256" key="7">
    <source>
        <dbReference type="SAM" id="SignalP"/>
    </source>
</evidence>
<dbReference type="STRING" id="442899.SAMN05720591_101177"/>